<keyword evidence="2" id="KW-1185">Reference proteome</keyword>
<protein>
    <submittedName>
        <fullName evidence="1">Uncharacterized protein</fullName>
    </submittedName>
</protein>
<gene>
    <name evidence="1" type="ORF">F5050DRAFT_1714858</name>
</gene>
<comment type="caution">
    <text evidence="1">The sequence shown here is derived from an EMBL/GenBank/DDBJ whole genome shotgun (WGS) entry which is preliminary data.</text>
</comment>
<organism evidence="1 2">
    <name type="scientific">Lentinula boryana</name>
    <dbReference type="NCBI Taxonomy" id="40481"/>
    <lineage>
        <taxon>Eukaryota</taxon>
        <taxon>Fungi</taxon>
        <taxon>Dikarya</taxon>
        <taxon>Basidiomycota</taxon>
        <taxon>Agaricomycotina</taxon>
        <taxon>Agaricomycetes</taxon>
        <taxon>Agaricomycetidae</taxon>
        <taxon>Agaricales</taxon>
        <taxon>Marasmiineae</taxon>
        <taxon>Omphalotaceae</taxon>
        <taxon>Lentinula</taxon>
    </lineage>
</organism>
<evidence type="ECO:0000313" key="2">
    <source>
        <dbReference type="Proteomes" id="UP001163828"/>
    </source>
</evidence>
<evidence type="ECO:0000313" key="1">
    <source>
        <dbReference type="EMBL" id="KAJ3992965.1"/>
    </source>
</evidence>
<accession>A0ABQ8Q2L3</accession>
<reference evidence="1" key="1">
    <citation type="submission" date="2022-08" db="EMBL/GenBank/DDBJ databases">
        <authorList>
            <consortium name="DOE Joint Genome Institute"/>
            <person name="Min B."/>
            <person name="Riley R."/>
            <person name="Sierra-Patev S."/>
            <person name="Naranjo-Ortiz M."/>
            <person name="Looney B."/>
            <person name="Konkel Z."/>
            <person name="Slot J.C."/>
            <person name="Sakamoto Y."/>
            <person name="Steenwyk J.L."/>
            <person name="Rokas A."/>
            <person name="Carro J."/>
            <person name="Camarero S."/>
            <person name="Ferreira P."/>
            <person name="Molpeceres G."/>
            <person name="Ruiz-Duenas F.J."/>
            <person name="Serrano A."/>
            <person name="Henrissat B."/>
            <person name="Drula E."/>
            <person name="Hughes K.W."/>
            <person name="Mata J.L."/>
            <person name="Ishikawa N.K."/>
            <person name="Vargas-Isla R."/>
            <person name="Ushijima S."/>
            <person name="Smith C.A."/>
            <person name="Ahrendt S."/>
            <person name="Andreopoulos W."/>
            <person name="He G."/>
            <person name="Labutti K."/>
            <person name="Lipzen A."/>
            <person name="Ng V."/>
            <person name="Sandor L."/>
            <person name="Barry K."/>
            <person name="Martinez A.T."/>
            <person name="Xiao Y."/>
            <person name="Gibbons J.G."/>
            <person name="Terashima K."/>
            <person name="Hibbett D.S."/>
            <person name="Grigoriev I.V."/>
        </authorList>
    </citation>
    <scope>NUCLEOTIDE SEQUENCE</scope>
    <source>
        <strain evidence="1">TFB10827</strain>
    </source>
</reference>
<name>A0ABQ8Q2L3_9AGAR</name>
<dbReference type="Proteomes" id="UP001163828">
    <property type="component" value="Unassembled WGS sequence"/>
</dbReference>
<dbReference type="EMBL" id="MU790804">
    <property type="protein sequence ID" value="KAJ3992965.1"/>
    <property type="molecule type" value="Genomic_DNA"/>
</dbReference>
<sequence length="143" mass="15880">MIRSTTASKKWKKCVYSGTQMFRFENLNQWFGLSLVSTTNPYIQEPKLYFLGAGCTAKEFVLTFGCLWLTKLHLGASGFILGCLWPYAWVLDDVPARLWLGSPGFGLEALGFGLEKTKPGPSGTAPAWPGLALAQARAFRYYL</sequence>
<proteinExistence type="predicted"/>